<name>W8EK03_9CAUD</name>
<evidence type="ECO:0000313" key="2">
    <source>
        <dbReference type="Proteomes" id="UP000203096"/>
    </source>
</evidence>
<organism evidence="1 2">
    <name type="scientific">Mycobacterium phage Julie1</name>
    <dbReference type="NCBI Taxonomy" id="1463812"/>
    <lineage>
        <taxon>Viruses</taxon>
        <taxon>Duplodnaviria</taxon>
        <taxon>Heunggongvirae</taxon>
        <taxon>Uroviricota</taxon>
        <taxon>Caudoviricetes</taxon>
        <taxon>Bclasvirinae</taxon>
        <taxon>Julieunavirus</taxon>
        <taxon>Julieunavirus julie1</taxon>
    </lineage>
</organism>
<accession>W8EK03</accession>
<dbReference type="KEGG" id="vg:18505922"/>
<gene>
    <name evidence="1" type="ORF">Jolie1_058</name>
</gene>
<keyword evidence="2" id="KW-1185">Reference proteome</keyword>
<protein>
    <submittedName>
        <fullName evidence="1">Uncharacterized protein</fullName>
    </submittedName>
</protein>
<evidence type="ECO:0000313" key="1">
    <source>
        <dbReference type="EMBL" id="AHJ88558.1"/>
    </source>
</evidence>
<dbReference type="GeneID" id="18505922"/>
<sequence>MRPSTIRAFAAGVVTGATLVLGVAWGAGVAEAAPIQEDDPAWDCRVNGDQVCGPGNSNGVAPGLYEAGQLRSPWPTISECAAPFLAPWDTTCTVRYVDPKHVNLGGR</sequence>
<reference evidence="1 2" key="1">
    <citation type="journal article" date="2014" name="Genome Announc.">
        <title>Complete genome sequences of nine mycobacteriophages.</title>
        <authorList>
            <person name="Franceschelli J.J."/>
            <person name="Suarez C.A."/>
            <person name="Teran L."/>
            <person name="Raya R.R."/>
            <person name="Morbidoni H.R."/>
        </authorList>
    </citation>
    <scope>NUCLEOTIDE SEQUENCE [LARGE SCALE GENOMIC DNA]</scope>
</reference>
<dbReference type="RefSeq" id="YP_009009258.1">
    <property type="nucleotide sequence ID" value="NC_023600.1"/>
</dbReference>
<proteinExistence type="predicted"/>
<dbReference type="Proteomes" id="UP000203096">
    <property type="component" value="Segment"/>
</dbReference>
<dbReference type="EMBL" id="KJ433976">
    <property type="protein sequence ID" value="AHJ88558.1"/>
    <property type="molecule type" value="Genomic_DNA"/>
</dbReference>